<dbReference type="Proteomes" id="UP000075591">
    <property type="component" value="Unassembled WGS sequence"/>
</dbReference>
<dbReference type="InterPro" id="IPR001466">
    <property type="entry name" value="Beta-lactam-related"/>
</dbReference>
<evidence type="ECO:0000259" key="1">
    <source>
        <dbReference type="Pfam" id="PF00144"/>
    </source>
</evidence>
<sequence length="315" mass="35725">MKTAEKLDQIIKEEYKNMNGMLVVQKGNIIFEKYYNDYGPNDTFHVASVTKTIISALIGICIDKGYIKSVDQRVIEFFPEYNCNSSEITVRHLLTMTAPYPFVDWQEPLEELCTQQDWIQYTLDRIGKGGNIGAFKYSSAGAHVLSAIITSVTGKSAREFANEQLFQPLGMRGIPNYNMKAFGFDDLFGKDVKGWVHDPNGISTGGWGLTLTVKDMAKFGQMYLNEGIHNGKQILSKSWIKESTEMNTNQYGYLWWLREEDGIFSYCAMGDGGNMICCIPEKELVVVMASEAMPNARDRWELIVKYILPCIRSNQ</sequence>
<dbReference type="GO" id="GO:0016787">
    <property type="term" value="F:hydrolase activity"/>
    <property type="evidence" value="ECO:0007669"/>
    <property type="project" value="UniProtKB-KW"/>
</dbReference>
<feature type="domain" description="Beta-lactamase-related" evidence="1">
    <location>
        <begin position="9"/>
        <end position="298"/>
    </location>
</feature>
<organism evidence="2 3">
    <name type="scientific">Bacillus cereus</name>
    <dbReference type="NCBI Taxonomy" id="1396"/>
    <lineage>
        <taxon>Bacteria</taxon>
        <taxon>Bacillati</taxon>
        <taxon>Bacillota</taxon>
        <taxon>Bacilli</taxon>
        <taxon>Bacillales</taxon>
        <taxon>Bacillaceae</taxon>
        <taxon>Bacillus</taxon>
        <taxon>Bacillus cereus group</taxon>
    </lineage>
</organism>
<dbReference type="InterPro" id="IPR012338">
    <property type="entry name" value="Beta-lactam/transpept-like"/>
</dbReference>
<dbReference type="Pfam" id="PF00144">
    <property type="entry name" value="Beta-lactamase"/>
    <property type="match status" value="1"/>
</dbReference>
<dbReference type="EMBL" id="LOMT01000144">
    <property type="protein sequence ID" value="KXX86527.1"/>
    <property type="molecule type" value="Genomic_DNA"/>
</dbReference>
<reference evidence="2 3" key="1">
    <citation type="submission" date="2015-12" db="EMBL/GenBank/DDBJ databases">
        <title>Bacillus cereus Group isolate.</title>
        <authorList>
            <person name="Kovac J."/>
        </authorList>
    </citation>
    <scope>NUCLEOTIDE SEQUENCE [LARGE SCALE GENOMIC DNA]</scope>
    <source>
        <strain evidence="2 3">FSL W8-0275</strain>
    </source>
</reference>
<evidence type="ECO:0000313" key="3">
    <source>
        <dbReference type="Proteomes" id="UP000075591"/>
    </source>
</evidence>
<accession>A0A150AX44</accession>
<dbReference type="RefSeq" id="WP_017561768.1">
    <property type="nucleotide sequence ID" value="NZ_JARPVK010000002.1"/>
</dbReference>
<evidence type="ECO:0000313" key="2">
    <source>
        <dbReference type="EMBL" id="KXX86527.1"/>
    </source>
</evidence>
<proteinExistence type="predicted"/>
<dbReference type="PANTHER" id="PTHR43283:SF7">
    <property type="entry name" value="BETA-LACTAMASE-RELATED DOMAIN-CONTAINING PROTEIN"/>
    <property type="match status" value="1"/>
</dbReference>
<dbReference type="InterPro" id="IPR050789">
    <property type="entry name" value="Diverse_Enzym_Activities"/>
</dbReference>
<gene>
    <name evidence="2" type="ORF">AT274_25885</name>
</gene>
<dbReference type="PANTHER" id="PTHR43283">
    <property type="entry name" value="BETA-LACTAMASE-RELATED"/>
    <property type="match status" value="1"/>
</dbReference>
<name>A0A150AX44_BACCE</name>
<dbReference type="Gene3D" id="3.40.710.10">
    <property type="entry name" value="DD-peptidase/beta-lactamase superfamily"/>
    <property type="match status" value="1"/>
</dbReference>
<dbReference type="AlphaFoldDB" id="A0A150AX44"/>
<protein>
    <submittedName>
        <fullName evidence="2">6-aminohexanoate hydrolase</fullName>
    </submittedName>
</protein>
<dbReference type="PATRIC" id="fig|1396.432.peg.1817"/>
<dbReference type="SUPFAM" id="SSF56601">
    <property type="entry name" value="beta-lactamase/transpeptidase-like"/>
    <property type="match status" value="1"/>
</dbReference>
<comment type="caution">
    <text evidence="2">The sequence shown here is derived from an EMBL/GenBank/DDBJ whole genome shotgun (WGS) entry which is preliminary data.</text>
</comment>
<keyword evidence="2" id="KW-0378">Hydrolase</keyword>